<reference evidence="2 3" key="1">
    <citation type="submission" date="2024-07" db="EMBL/GenBank/DDBJ databases">
        <title>Draft Genome Sequence of Ferrimicrobium acidiphilum Strain YE2023, Isolated from a Pulp of Bioleach Reactor.</title>
        <authorList>
            <person name="Elkina Y.A."/>
            <person name="Bulaeva A.G."/>
            <person name="Beletsky A.V."/>
            <person name="Mardanov A.V."/>
        </authorList>
    </citation>
    <scope>NUCLEOTIDE SEQUENCE [LARGE SCALE GENOMIC DNA]</scope>
    <source>
        <strain evidence="2 3">YE2023</strain>
    </source>
</reference>
<evidence type="ECO:0000313" key="2">
    <source>
        <dbReference type="EMBL" id="MEX6430159.1"/>
    </source>
</evidence>
<dbReference type="CDD" id="cd07828">
    <property type="entry name" value="lipocalin_heme-bd-THAP4-like"/>
    <property type="match status" value="1"/>
</dbReference>
<dbReference type="Pfam" id="PF08768">
    <property type="entry name" value="THAP4_heme-bd"/>
    <property type="match status" value="1"/>
</dbReference>
<evidence type="ECO:0000313" key="3">
    <source>
        <dbReference type="Proteomes" id="UP001560267"/>
    </source>
</evidence>
<dbReference type="InterPro" id="IPR045165">
    <property type="entry name" value="Nitrobindin"/>
</dbReference>
<name>A0ABV3Y3N7_9ACTN</name>
<dbReference type="EMBL" id="JBFSHR010000038">
    <property type="protein sequence ID" value="MEX6430159.1"/>
    <property type="molecule type" value="Genomic_DNA"/>
</dbReference>
<accession>A0ABV3Y3N7</accession>
<dbReference type="InterPro" id="IPR012674">
    <property type="entry name" value="Calycin"/>
</dbReference>
<dbReference type="PANTHER" id="PTHR15854">
    <property type="entry name" value="THAP4 PROTEIN"/>
    <property type="match status" value="1"/>
</dbReference>
<dbReference type="Gene3D" id="2.40.128.20">
    <property type="match status" value="1"/>
</dbReference>
<proteinExistence type="predicted"/>
<comment type="caution">
    <text evidence="2">The sequence shown here is derived from an EMBL/GenBank/DDBJ whole genome shotgun (WGS) entry which is preliminary data.</text>
</comment>
<evidence type="ECO:0000259" key="1">
    <source>
        <dbReference type="Pfam" id="PF08768"/>
    </source>
</evidence>
<gene>
    <name evidence="2" type="ORF">AB6A68_09970</name>
</gene>
<sequence>MEFRSALVGRWVGEGRGWYSTIDDFGYHEMVEVLDPGRPFLKYQQTTQTLDGSPLHVESGYFRFPTEQRIELVVAQPTGIGEALAGEIHQDGPRRVASLTSQGVARTGTAKFVEQTRRVMSLEGDELIFEFWMAAVGQPMSQHLASRLRRDA</sequence>
<dbReference type="PANTHER" id="PTHR15854:SF4">
    <property type="entry name" value="PEROXYNITRITE ISOMERASE THAP4"/>
    <property type="match status" value="1"/>
</dbReference>
<protein>
    <submittedName>
        <fullName evidence="2">FABP family protein</fullName>
    </submittedName>
</protein>
<dbReference type="Proteomes" id="UP001560267">
    <property type="component" value="Unassembled WGS sequence"/>
</dbReference>
<organism evidence="2 3">
    <name type="scientific">Ferrimicrobium acidiphilum</name>
    <dbReference type="NCBI Taxonomy" id="121039"/>
    <lineage>
        <taxon>Bacteria</taxon>
        <taxon>Bacillati</taxon>
        <taxon>Actinomycetota</taxon>
        <taxon>Acidimicrobiia</taxon>
        <taxon>Acidimicrobiales</taxon>
        <taxon>Acidimicrobiaceae</taxon>
        <taxon>Ferrimicrobium</taxon>
    </lineage>
</organism>
<dbReference type="SUPFAM" id="SSF50814">
    <property type="entry name" value="Lipocalins"/>
    <property type="match status" value="1"/>
</dbReference>
<dbReference type="InterPro" id="IPR014878">
    <property type="entry name" value="THAP4-like_heme-bd"/>
</dbReference>
<keyword evidence="3" id="KW-1185">Reference proteome</keyword>
<dbReference type="RefSeq" id="WP_298387228.1">
    <property type="nucleotide sequence ID" value="NZ_JBFSHR010000038.1"/>
</dbReference>
<feature type="domain" description="THAP4-like heme-binding" evidence="1">
    <location>
        <begin position="5"/>
        <end position="150"/>
    </location>
</feature>